<dbReference type="SUPFAM" id="SSF48452">
    <property type="entry name" value="TPR-like"/>
    <property type="match status" value="1"/>
</dbReference>
<proteinExistence type="predicted"/>
<dbReference type="InterPro" id="IPR011990">
    <property type="entry name" value="TPR-like_helical_dom_sf"/>
</dbReference>
<evidence type="ECO:0000313" key="2">
    <source>
        <dbReference type="Proteomes" id="UP000199111"/>
    </source>
</evidence>
<evidence type="ECO:0008006" key="3">
    <source>
        <dbReference type="Google" id="ProtNLM"/>
    </source>
</evidence>
<sequence length="460" mass="48581">MATGHRPNVRLRALLTETGWTGQQLAGAVNDLGVEAGVTLRYGRAAVAHWLAGMRPRSPVPDLVAEALSRRLGRPLSAAAIGLARPEREPRAPAGADAGGATWWEADALAGLVELHAGPRPGRRRVLEECVYNLAALSVPGWADATVAALTAGGGRDPAPRIGAPQVEAAAAMAQVFSYTDTAFGGGQARRALSGYLAVDVVPWLRCRMSSATRRRMLSIAAELTYLCGFMCFDEQLHGAAQRYYQAALRLTAENGDAVGYAVTLRALSVQAYTLGHHRHALDLAEAALSGVPAAIEPGTRAFLHGQAAVAAAASQSECRAALTHLRAAEHHLDHAAATAGTGAETVGAYHQASLAHQHAAVLTALEDRPAAVEALTTSIRHRPATERRARALTSATLAVLYLDQGHLEQAAATWHTFLDDYPHLSSGRTRAALATLKARLRPHQRNTLARGVLQRAAAM</sequence>
<gene>
    <name evidence="1" type="ORF">SAMN05216275_10492</name>
</gene>
<evidence type="ECO:0000313" key="1">
    <source>
        <dbReference type="EMBL" id="SFI62247.1"/>
    </source>
</evidence>
<dbReference type="Gene3D" id="1.25.40.10">
    <property type="entry name" value="Tetratricopeptide repeat domain"/>
    <property type="match status" value="1"/>
</dbReference>
<keyword evidence="2" id="KW-1185">Reference proteome</keyword>
<name>A0A1I3JPR3_9ACTN</name>
<protein>
    <recommendedName>
        <fullName evidence="3">Transcriptional regulator</fullName>
    </recommendedName>
</protein>
<accession>A0A1I3JPR3</accession>
<dbReference type="RefSeq" id="WP_093886242.1">
    <property type="nucleotide sequence ID" value="NZ_FOQY01000004.1"/>
</dbReference>
<dbReference type="AlphaFoldDB" id="A0A1I3JPR3"/>
<organism evidence="1 2">
    <name type="scientific">Streptosporangium canum</name>
    <dbReference type="NCBI Taxonomy" id="324952"/>
    <lineage>
        <taxon>Bacteria</taxon>
        <taxon>Bacillati</taxon>
        <taxon>Actinomycetota</taxon>
        <taxon>Actinomycetes</taxon>
        <taxon>Streptosporangiales</taxon>
        <taxon>Streptosporangiaceae</taxon>
        <taxon>Streptosporangium</taxon>
    </lineage>
</organism>
<dbReference type="EMBL" id="FOQY01000004">
    <property type="protein sequence ID" value="SFI62247.1"/>
    <property type="molecule type" value="Genomic_DNA"/>
</dbReference>
<reference evidence="2" key="1">
    <citation type="submission" date="2016-10" db="EMBL/GenBank/DDBJ databases">
        <authorList>
            <person name="Varghese N."/>
            <person name="Submissions S."/>
        </authorList>
    </citation>
    <scope>NUCLEOTIDE SEQUENCE [LARGE SCALE GENOMIC DNA]</scope>
    <source>
        <strain evidence="2">CGMCC 4.2126</strain>
    </source>
</reference>
<dbReference type="GeneID" id="96297278"/>
<dbReference type="Proteomes" id="UP000199111">
    <property type="component" value="Unassembled WGS sequence"/>
</dbReference>